<dbReference type="AlphaFoldDB" id="A0A1E7F8Y6"/>
<evidence type="ECO:0000313" key="4">
    <source>
        <dbReference type="EMBL" id="OEU14594.1"/>
    </source>
</evidence>
<feature type="compositionally biased region" description="Basic residues" evidence="2">
    <location>
        <begin position="202"/>
        <end position="214"/>
    </location>
</feature>
<protein>
    <submittedName>
        <fullName evidence="4">Exo_endo_phos-domain-containing protein</fullName>
    </submittedName>
</protein>
<keyword evidence="5" id="KW-1185">Reference proteome</keyword>
<dbReference type="GO" id="GO:0000288">
    <property type="term" value="P:nuclear-transcribed mRNA catabolic process, deadenylation-dependent decay"/>
    <property type="evidence" value="ECO:0007669"/>
    <property type="project" value="TreeGrafter"/>
</dbReference>
<feature type="region of interest" description="Disordered" evidence="2">
    <location>
        <begin position="74"/>
        <end position="110"/>
    </location>
</feature>
<dbReference type="GO" id="GO:0000175">
    <property type="term" value="F:3'-5'-RNA exonuclease activity"/>
    <property type="evidence" value="ECO:0007669"/>
    <property type="project" value="TreeGrafter"/>
</dbReference>
<feature type="region of interest" description="Disordered" evidence="2">
    <location>
        <begin position="434"/>
        <end position="454"/>
    </location>
</feature>
<dbReference type="InterPro" id="IPR050410">
    <property type="entry name" value="CCR4/nocturin_mRNA_transcr"/>
</dbReference>
<keyword evidence="1" id="KW-0175">Coiled coil</keyword>
<dbReference type="Gene3D" id="3.60.10.10">
    <property type="entry name" value="Endonuclease/exonuclease/phosphatase"/>
    <property type="match status" value="1"/>
</dbReference>
<evidence type="ECO:0000259" key="3">
    <source>
        <dbReference type="Pfam" id="PF03372"/>
    </source>
</evidence>
<feature type="region of interest" description="Disordered" evidence="2">
    <location>
        <begin position="297"/>
        <end position="320"/>
    </location>
</feature>
<dbReference type="InterPro" id="IPR005135">
    <property type="entry name" value="Endo/exonuclease/phosphatase"/>
</dbReference>
<dbReference type="EMBL" id="KV784360">
    <property type="protein sequence ID" value="OEU14594.1"/>
    <property type="molecule type" value="Genomic_DNA"/>
</dbReference>
<dbReference type="InParanoid" id="A0A1E7F8Y6"/>
<evidence type="ECO:0000256" key="1">
    <source>
        <dbReference type="SAM" id="Coils"/>
    </source>
</evidence>
<feature type="region of interest" description="Disordered" evidence="2">
    <location>
        <begin position="677"/>
        <end position="710"/>
    </location>
</feature>
<dbReference type="Pfam" id="PF03372">
    <property type="entry name" value="Exo_endo_phos"/>
    <property type="match status" value="1"/>
</dbReference>
<dbReference type="PANTHER" id="PTHR12121">
    <property type="entry name" value="CARBON CATABOLITE REPRESSOR PROTEIN 4"/>
    <property type="match status" value="1"/>
</dbReference>
<feature type="region of interest" description="Disordered" evidence="2">
    <location>
        <begin position="332"/>
        <end position="372"/>
    </location>
</feature>
<feature type="coiled-coil region" evidence="1">
    <location>
        <begin position="135"/>
        <end position="166"/>
    </location>
</feature>
<dbReference type="SUPFAM" id="SSF56219">
    <property type="entry name" value="DNase I-like"/>
    <property type="match status" value="1"/>
</dbReference>
<proteinExistence type="predicted"/>
<evidence type="ECO:0000256" key="2">
    <source>
        <dbReference type="SAM" id="MobiDB-lite"/>
    </source>
</evidence>
<dbReference type="GO" id="GO:0005739">
    <property type="term" value="C:mitochondrion"/>
    <property type="evidence" value="ECO:0007669"/>
    <property type="project" value="TreeGrafter"/>
</dbReference>
<name>A0A1E7F8Y6_9STRA</name>
<gene>
    <name evidence="4" type="ORF">FRACYDRAFT_241143</name>
</gene>
<accession>A0A1E7F8Y6</accession>
<feature type="compositionally biased region" description="Low complexity" evidence="2">
    <location>
        <begin position="361"/>
        <end position="372"/>
    </location>
</feature>
<feature type="compositionally biased region" description="Low complexity" evidence="2">
    <location>
        <begin position="1"/>
        <end position="10"/>
    </location>
</feature>
<dbReference type="InterPro" id="IPR036691">
    <property type="entry name" value="Endo/exonu/phosph_ase_sf"/>
</dbReference>
<feature type="region of interest" description="Disordered" evidence="2">
    <location>
        <begin position="1"/>
        <end position="28"/>
    </location>
</feature>
<dbReference type="PANTHER" id="PTHR12121:SF37">
    <property type="entry name" value="2',5'-PHOSPHODIESTERASE 12"/>
    <property type="match status" value="1"/>
</dbReference>
<dbReference type="Proteomes" id="UP000095751">
    <property type="component" value="Unassembled WGS sequence"/>
</dbReference>
<feature type="domain" description="Endonuclease/exonuclease/phosphatase" evidence="3">
    <location>
        <begin position="597"/>
        <end position="999"/>
    </location>
</feature>
<reference evidence="4 5" key="1">
    <citation type="submission" date="2016-09" db="EMBL/GenBank/DDBJ databases">
        <title>Extensive genetic diversity and differential bi-allelic expression allows diatom success in the polar Southern Ocean.</title>
        <authorList>
            <consortium name="DOE Joint Genome Institute"/>
            <person name="Mock T."/>
            <person name="Otillar R.P."/>
            <person name="Strauss J."/>
            <person name="Dupont C."/>
            <person name="Frickenhaus S."/>
            <person name="Maumus F."/>
            <person name="Mcmullan M."/>
            <person name="Sanges R."/>
            <person name="Schmutz J."/>
            <person name="Toseland A."/>
            <person name="Valas R."/>
            <person name="Veluchamy A."/>
            <person name="Ward B.J."/>
            <person name="Allen A."/>
            <person name="Barry K."/>
            <person name="Falciatore A."/>
            <person name="Ferrante M."/>
            <person name="Fortunato A.E."/>
            <person name="Gloeckner G."/>
            <person name="Gruber A."/>
            <person name="Hipkin R."/>
            <person name="Janech M."/>
            <person name="Kroth P."/>
            <person name="Leese F."/>
            <person name="Lindquist E."/>
            <person name="Lyon B.R."/>
            <person name="Martin J."/>
            <person name="Mayer C."/>
            <person name="Parker M."/>
            <person name="Quesneville H."/>
            <person name="Raymond J."/>
            <person name="Uhlig C."/>
            <person name="Valentin K.U."/>
            <person name="Worden A.Z."/>
            <person name="Armbrust E.V."/>
            <person name="Bowler C."/>
            <person name="Green B."/>
            <person name="Moulton V."/>
            <person name="Van Oosterhout C."/>
            <person name="Grigoriev I."/>
        </authorList>
    </citation>
    <scope>NUCLEOTIDE SEQUENCE [LARGE SCALE GENOMIC DNA]</scope>
    <source>
        <strain evidence="4 5">CCMP1102</strain>
    </source>
</reference>
<dbReference type="KEGG" id="fcy:FRACYDRAFT_241143"/>
<feature type="compositionally biased region" description="Basic and acidic residues" evidence="2">
    <location>
        <begin position="677"/>
        <end position="687"/>
    </location>
</feature>
<dbReference type="OrthoDB" id="412787at2759"/>
<feature type="compositionally biased region" description="Basic and acidic residues" evidence="2">
    <location>
        <begin position="340"/>
        <end position="360"/>
    </location>
</feature>
<feature type="compositionally biased region" description="Low complexity" evidence="2">
    <location>
        <begin position="302"/>
        <end position="317"/>
    </location>
</feature>
<feature type="region of interest" description="Disordered" evidence="2">
    <location>
        <begin position="201"/>
        <end position="222"/>
    </location>
</feature>
<sequence length="1011" mass="114752">MSFTTTSSPSSKKKNETKNKNKNINNLLTVLSLPKKWQDFESKKDDTYRIDPRRIFGGEDGNNDNNKYKQYAIINNNNNNDGNDNDMKNDDDDDTSTLAPAPASTPTPTPTSWSYDTIIDMKKYDSNDLIVSFDLDLYMEENHKKIEQEEEVEEEEKKMMKKKKKQLHHVHVHLNRDATENADRAYKRLEISIMKKITTLKSKSKKNKSRKKQQKINYDGRSSSSLCTTRLFTSTTSTTSTTTTITTTKNDTTTTAIASTNNTITTNINRRPIHIDELSTVELSKKIESLLLHCNSQEQEDSTTTTTNTTTTTSSSSVGLELSIPSLSDDAVADAGADADADKKGRSNNDNDGTHHKDNNMKLSPNSNNNNNNNITNFQFNVLSNPPVILATHMFESFQSKLFVGIPIVIQTTLLHATRAEVSWFVGKSNNNGSGHKYDNNIGTNKEEEDKGEEEQEEFELVLHDSHSFVPQSHHIGKTLYVVIRPVRDGYHSDHDSSSSSSSSSNKCFKEAFKFENLIETLPFMPIVSPLRDEFTAAKQSSSSSSSSSSSFSTIRMCTYNILADLYVSRQLDDGATTYPHVKNYDHIKKNRRIPMIVGELLAYRSDIICLQEVDGSVYDTYLEPVLQSMGYDGYYSNKASSQREGCAMFWLRDMFDLDKAEVFNVSDLFQSDIDNNDIHDSDDEKQNNATTNNIVEDDNNPEKGTNVDPVLSQTRWDSMKDINLLLESHNELRRVVIEKLGQVVQIATLKLKNPIKGQQPNFMIVANTHLFYHPLADHIRAMQVYVVLKKIDEVRRRRHHSCSNNSCLEEEEYSYPFMFCGDLNSDPLSGASQLIYTRSLASDQYDCWKYLYKYQWDWDGSHDEDAMITEHDESKYRNNDTAVGIIERNDETMRQDKIISIPTESKPLSTACTTGRSPLPPFIQLPGSFPILQSGCKEMPKFTNYAPGFVDTLDYVFGSQASKNERFGFQPKRSAPMPSIKDVEPFFAMPNEVMPSDHVSIVCDFEWCRY</sequence>
<organism evidence="4 5">
    <name type="scientific">Fragilariopsis cylindrus CCMP1102</name>
    <dbReference type="NCBI Taxonomy" id="635003"/>
    <lineage>
        <taxon>Eukaryota</taxon>
        <taxon>Sar</taxon>
        <taxon>Stramenopiles</taxon>
        <taxon>Ochrophyta</taxon>
        <taxon>Bacillariophyta</taxon>
        <taxon>Bacillariophyceae</taxon>
        <taxon>Bacillariophycidae</taxon>
        <taxon>Bacillariales</taxon>
        <taxon>Bacillariaceae</taxon>
        <taxon>Fragilariopsis</taxon>
    </lineage>
</organism>
<evidence type="ECO:0000313" key="5">
    <source>
        <dbReference type="Proteomes" id="UP000095751"/>
    </source>
</evidence>